<feature type="compositionally biased region" description="Low complexity" evidence="1">
    <location>
        <begin position="12"/>
        <end position="34"/>
    </location>
</feature>
<dbReference type="AlphaFoldDB" id="A0A9Q0BL34"/>
<accession>A0A9Q0BL34</accession>
<evidence type="ECO:0000256" key="1">
    <source>
        <dbReference type="SAM" id="MobiDB-lite"/>
    </source>
</evidence>
<comment type="caution">
    <text evidence="2">The sequence shown here is derived from an EMBL/GenBank/DDBJ whole genome shotgun (WGS) entry which is preliminary data.</text>
</comment>
<feature type="region of interest" description="Disordered" evidence="1">
    <location>
        <begin position="1"/>
        <end position="44"/>
    </location>
</feature>
<gene>
    <name evidence="2" type="ORF">M5D96_011619</name>
</gene>
<feature type="compositionally biased region" description="Polar residues" evidence="1">
    <location>
        <begin position="1"/>
        <end position="11"/>
    </location>
</feature>
<keyword evidence="3" id="KW-1185">Reference proteome</keyword>
<dbReference type="EMBL" id="JAMKOV010000033">
    <property type="protein sequence ID" value="KAI8035570.1"/>
    <property type="molecule type" value="Genomic_DNA"/>
</dbReference>
<reference evidence="2" key="1">
    <citation type="journal article" date="2023" name="Genome Biol. Evol.">
        <title>Long-read-based Genome Assembly of Drosophila gunungcola Reveals Fewer Chemosensory Genes in Flower-breeding Species.</title>
        <authorList>
            <person name="Negi A."/>
            <person name="Liao B.Y."/>
            <person name="Yeh S.D."/>
        </authorList>
    </citation>
    <scope>NUCLEOTIDE SEQUENCE</scope>
    <source>
        <strain evidence="2">Sukarami</strain>
    </source>
</reference>
<organism evidence="2 3">
    <name type="scientific">Drosophila gunungcola</name>
    <name type="common">fruit fly</name>
    <dbReference type="NCBI Taxonomy" id="103775"/>
    <lineage>
        <taxon>Eukaryota</taxon>
        <taxon>Metazoa</taxon>
        <taxon>Ecdysozoa</taxon>
        <taxon>Arthropoda</taxon>
        <taxon>Hexapoda</taxon>
        <taxon>Insecta</taxon>
        <taxon>Pterygota</taxon>
        <taxon>Neoptera</taxon>
        <taxon>Endopterygota</taxon>
        <taxon>Diptera</taxon>
        <taxon>Brachycera</taxon>
        <taxon>Muscomorpha</taxon>
        <taxon>Ephydroidea</taxon>
        <taxon>Drosophilidae</taxon>
        <taxon>Drosophila</taxon>
        <taxon>Sophophora</taxon>
    </lineage>
</organism>
<proteinExistence type="predicted"/>
<evidence type="ECO:0000313" key="3">
    <source>
        <dbReference type="Proteomes" id="UP001059596"/>
    </source>
</evidence>
<sequence>MSLRSSVEKTPTTAAVKHQQQQQQNNNKTTTTTARAHHRRNCSRSTKAEVAQFQAFVLPILERLIHSLLGSHKVRDITIGNRYREEYCEYEYNYKYPGAGTGTGPGPGSIVFALLLVFILHRYHSSSASPAPILRPGAEAPIVAIPGEAPSTSTSTSAPTPGQLLAHNDILGTVIALGCRWICLLGPRPLLLLLGGCLFALLHQCQGQYHSVGNTENAPNNTI</sequence>
<name>A0A9Q0BL34_9MUSC</name>
<dbReference type="Proteomes" id="UP001059596">
    <property type="component" value="Unassembled WGS sequence"/>
</dbReference>
<evidence type="ECO:0000313" key="2">
    <source>
        <dbReference type="EMBL" id="KAI8035570.1"/>
    </source>
</evidence>
<protein>
    <submittedName>
        <fullName evidence="2">Uncharacterized protein</fullName>
    </submittedName>
</protein>